<dbReference type="eggNOG" id="ENOG502Z98W">
    <property type="taxonomic scope" value="Bacteria"/>
</dbReference>
<protein>
    <submittedName>
        <fullName evidence="1">Transposase</fullName>
    </submittedName>
</protein>
<organism evidence="1 2">
    <name type="scientific">Paenibacillus terrae (strain HPL-003)</name>
    <dbReference type="NCBI Taxonomy" id="985665"/>
    <lineage>
        <taxon>Bacteria</taxon>
        <taxon>Bacillati</taxon>
        <taxon>Bacillota</taxon>
        <taxon>Bacilli</taxon>
        <taxon>Bacillales</taxon>
        <taxon>Paenibacillaceae</taxon>
        <taxon>Paenibacillus</taxon>
    </lineage>
</organism>
<gene>
    <name evidence="1" type="ordered locus">HPL003_02340</name>
</gene>
<reference evidence="2" key="1">
    <citation type="submission" date="2011-11" db="EMBL/GenBank/DDBJ databases">
        <title>Complete sequence of Paenibacillus terrae HPL-003.</title>
        <authorList>
            <person name="Shin S.H."/>
            <person name="Kim S."/>
            <person name="Kim J.Y."/>
        </authorList>
    </citation>
    <scope>NUCLEOTIDE SEQUENCE [LARGE SCALE GENOMIC DNA]</scope>
    <source>
        <strain evidence="2">HPL-003</strain>
    </source>
</reference>
<name>G7VZK7_PAETH</name>
<dbReference type="KEGG" id="pta:HPL003_02340"/>
<evidence type="ECO:0000313" key="2">
    <source>
        <dbReference type="Proteomes" id="UP000005876"/>
    </source>
</evidence>
<dbReference type="EMBL" id="CP003107">
    <property type="protein sequence ID" value="AET57249.1"/>
    <property type="molecule type" value="Genomic_DNA"/>
</dbReference>
<dbReference type="Proteomes" id="UP000005876">
    <property type="component" value="Chromosome"/>
</dbReference>
<reference key="2">
    <citation type="submission" date="2011-11" db="EMBL/GenBank/DDBJ databases">
        <authorList>
            <person name="Shin S.H."/>
            <person name="Kim S."/>
            <person name="Kim J.Y."/>
        </authorList>
    </citation>
    <scope>NUCLEOTIDE SEQUENCE</scope>
    <source>
        <strain>HPL-003</strain>
    </source>
</reference>
<dbReference type="AlphaFoldDB" id="G7VZK7"/>
<dbReference type="HOGENOM" id="CLU_070795_0_0_9"/>
<proteinExistence type="predicted"/>
<accession>G7VZK7</accession>
<reference evidence="1 2" key="3">
    <citation type="journal article" date="2012" name="J. Bacteriol.">
        <title>Genome Sequence of Paenibacillus terrae HPL-003, a Xylanase-Producing Bacterium Isolated from Soil Found in Forest Residue.</title>
        <authorList>
            <person name="Shin S.H."/>
            <person name="Kim S."/>
            <person name="Kim J.Y."/>
            <person name="Song H.Y."/>
            <person name="Cho S.J."/>
            <person name="Kim D.R."/>
            <person name="Lee K.I."/>
            <person name="Lim H.K."/>
            <person name="Park N.J."/>
            <person name="Hwang I.T."/>
            <person name="Yang K.S."/>
        </authorList>
    </citation>
    <scope>NUCLEOTIDE SEQUENCE [LARGE SCALE GENOMIC DNA]</scope>
    <source>
        <strain evidence="1 2">HPL-003</strain>
    </source>
</reference>
<evidence type="ECO:0000313" key="1">
    <source>
        <dbReference type="EMBL" id="AET57249.1"/>
    </source>
</evidence>
<sequence>MKHTSYGFDVLALVGQLRFKHHYSLSELHEELNRRGVVTSERNCERLYERYLTLLRASVTDHLRETLAEVVQEHGGLLLSMDGVQPEKGNETLYVVREGFSGSILAAQNLKSGSAEELKRLLEPVEQLGFPIIGLLSDGQHSIRLAMSGLWPDVPYQYCQYHYLKDIAKPVMDLDRKLKTGIKKNLRGIRQLEKQIQTVDSEDAAIARDYLAAVRAVLLEDGNPPLDLPGIRVYEEALAIRNSLQRSAKKGGSPTAKNS</sequence>